<reference evidence="2" key="3">
    <citation type="submission" date="2020-06" db="EMBL/GenBank/DDBJ databases">
        <title>Helianthus annuus Genome sequencing and assembly Release 2.</title>
        <authorList>
            <person name="Gouzy J."/>
            <person name="Langlade N."/>
            <person name="Munos S."/>
        </authorList>
    </citation>
    <scope>NUCLEOTIDE SEQUENCE</scope>
    <source>
        <tissue evidence="2">Leaves</tissue>
    </source>
</reference>
<dbReference type="AlphaFoldDB" id="A0A251V997"/>
<feature type="compositionally biased region" description="Basic and acidic residues" evidence="1">
    <location>
        <begin position="18"/>
        <end position="30"/>
    </location>
</feature>
<gene>
    <name evidence="3" type="ORF">HannXRQ_Chr03g0076581</name>
    <name evidence="2" type="ORF">HanXRQr2_Chr03g0108781</name>
</gene>
<dbReference type="InParanoid" id="A0A251V997"/>
<reference evidence="2 4" key="1">
    <citation type="journal article" date="2017" name="Nature">
        <title>The sunflower genome provides insights into oil metabolism, flowering and Asterid evolution.</title>
        <authorList>
            <person name="Badouin H."/>
            <person name="Gouzy J."/>
            <person name="Grassa C.J."/>
            <person name="Murat F."/>
            <person name="Staton S.E."/>
            <person name="Cottret L."/>
            <person name="Lelandais-Briere C."/>
            <person name="Owens G.L."/>
            <person name="Carrere S."/>
            <person name="Mayjonade B."/>
            <person name="Legrand L."/>
            <person name="Gill N."/>
            <person name="Kane N.C."/>
            <person name="Bowers J.E."/>
            <person name="Hubner S."/>
            <person name="Bellec A."/>
            <person name="Berard A."/>
            <person name="Berges H."/>
            <person name="Blanchet N."/>
            <person name="Boniface M.C."/>
            <person name="Brunel D."/>
            <person name="Catrice O."/>
            <person name="Chaidir N."/>
            <person name="Claudel C."/>
            <person name="Donnadieu C."/>
            <person name="Faraut T."/>
            <person name="Fievet G."/>
            <person name="Helmstetter N."/>
            <person name="King M."/>
            <person name="Knapp S.J."/>
            <person name="Lai Z."/>
            <person name="Le Paslier M.C."/>
            <person name="Lippi Y."/>
            <person name="Lorenzon L."/>
            <person name="Mandel J.R."/>
            <person name="Marage G."/>
            <person name="Marchand G."/>
            <person name="Marquand E."/>
            <person name="Bret-Mestries E."/>
            <person name="Morien E."/>
            <person name="Nambeesan S."/>
            <person name="Nguyen T."/>
            <person name="Pegot-Espagnet P."/>
            <person name="Pouilly N."/>
            <person name="Raftis F."/>
            <person name="Sallet E."/>
            <person name="Schiex T."/>
            <person name="Thomas J."/>
            <person name="Vandecasteele C."/>
            <person name="Vares D."/>
            <person name="Vear F."/>
            <person name="Vautrin S."/>
            <person name="Crespi M."/>
            <person name="Mangin B."/>
            <person name="Burke J.M."/>
            <person name="Salse J."/>
            <person name="Munos S."/>
            <person name="Vincourt P."/>
            <person name="Rieseberg L.H."/>
            <person name="Langlade N.B."/>
        </authorList>
    </citation>
    <scope>NUCLEOTIDE SEQUENCE [LARGE SCALE GENOMIC DNA]</scope>
    <source>
        <strain evidence="4">cv. SF193</strain>
        <tissue evidence="2">Leaves</tissue>
    </source>
</reference>
<keyword evidence="4" id="KW-1185">Reference proteome</keyword>
<dbReference type="Proteomes" id="UP000215914">
    <property type="component" value="Chromosome 3"/>
</dbReference>
<feature type="compositionally biased region" description="Basic residues" evidence="1">
    <location>
        <begin position="31"/>
        <end position="45"/>
    </location>
</feature>
<sequence>MQPRLPSELFGTRRSIRNSREIGERIGESSRRRKVRSSPHRRSRRNDRSDNRFARTLGFFSQSLLVRLLQEIATQPMMRKSRFEEMNRMA</sequence>
<evidence type="ECO:0000313" key="4">
    <source>
        <dbReference type="Proteomes" id="UP000215914"/>
    </source>
</evidence>
<organism evidence="3 4">
    <name type="scientific">Helianthus annuus</name>
    <name type="common">Common sunflower</name>
    <dbReference type="NCBI Taxonomy" id="4232"/>
    <lineage>
        <taxon>Eukaryota</taxon>
        <taxon>Viridiplantae</taxon>
        <taxon>Streptophyta</taxon>
        <taxon>Embryophyta</taxon>
        <taxon>Tracheophyta</taxon>
        <taxon>Spermatophyta</taxon>
        <taxon>Magnoliopsida</taxon>
        <taxon>eudicotyledons</taxon>
        <taxon>Gunneridae</taxon>
        <taxon>Pentapetalae</taxon>
        <taxon>asterids</taxon>
        <taxon>campanulids</taxon>
        <taxon>Asterales</taxon>
        <taxon>Asteraceae</taxon>
        <taxon>Asteroideae</taxon>
        <taxon>Heliantheae alliance</taxon>
        <taxon>Heliantheae</taxon>
        <taxon>Helianthus</taxon>
    </lineage>
</organism>
<dbReference type="Gramene" id="mRNA:HanXRQr2_Chr03g0108781">
    <property type="protein sequence ID" value="mRNA:HanXRQr2_Chr03g0108781"/>
    <property type="gene ID" value="HanXRQr2_Chr03g0108781"/>
</dbReference>
<reference evidence="3" key="2">
    <citation type="submission" date="2017-02" db="EMBL/GenBank/DDBJ databases">
        <title>Sunflower complete genome.</title>
        <authorList>
            <person name="Langlade N."/>
            <person name="Munos S."/>
        </authorList>
    </citation>
    <scope>NUCLEOTIDE SEQUENCE [LARGE SCALE GENOMIC DNA]</scope>
    <source>
        <tissue evidence="3">Leaves</tissue>
    </source>
</reference>
<dbReference type="EMBL" id="CM007892">
    <property type="protein sequence ID" value="OTG31522.1"/>
    <property type="molecule type" value="Genomic_DNA"/>
</dbReference>
<evidence type="ECO:0000313" key="3">
    <source>
        <dbReference type="EMBL" id="OTG31522.1"/>
    </source>
</evidence>
<proteinExistence type="predicted"/>
<evidence type="ECO:0000313" key="2">
    <source>
        <dbReference type="EMBL" id="KAF5814236.1"/>
    </source>
</evidence>
<protein>
    <submittedName>
        <fullName evidence="3">Uncharacterized protein</fullName>
    </submittedName>
</protein>
<name>A0A251V997_HELAN</name>
<feature type="region of interest" description="Disordered" evidence="1">
    <location>
        <begin position="1"/>
        <end position="51"/>
    </location>
</feature>
<dbReference type="EMBL" id="MNCJ02000318">
    <property type="protein sequence ID" value="KAF5814236.1"/>
    <property type="molecule type" value="Genomic_DNA"/>
</dbReference>
<accession>A0A251V997</accession>
<evidence type="ECO:0000256" key="1">
    <source>
        <dbReference type="SAM" id="MobiDB-lite"/>
    </source>
</evidence>